<evidence type="ECO:0000313" key="8">
    <source>
        <dbReference type="Proteomes" id="UP001163846"/>
    </source>
</evidence>
<keyword evidence="5" id="KW-0285">Flavoprotein</keyword>
<evidence type="ECO:0000256" key="1">
    <source>
        <dbReference type="ARBA" id="ARBA00005869"/>
    </source>
</evidence>
<evidence type="ECO:0000256" key="4">
    <source>
        <dbReference type="ARBA" id="ARBA00023062"/>
    </source>
</evidence>
<dbReference type="GO" id="GO:0071949">
    <property type="term" value="F:FAD binding"/>
    <property type="evidence" value="ECO:0007669"/>
    <property type="project" value="TreeGrafter"/>
</dbReference>
<dbReference type="InterPro" id="IPR029041">
    <property type="entry name" value="FAD-linked_oxidoreductase-like"/>
</dbReference>
<comment type="similarity">
    <text evidence="1 5">Belongs to the proline oxidase family.</text>
</comment>
<dbReference type="InterPro" id="IPR015659">
    <property type="entry name" value="Proline_oxidase"/>
</dbReference>
<dbReference type="AlphaFoldDB" id="A0AA38PAI4"/>
<keyword evidence="4 5" id="KW-0642">Proline metabolism</keyword>
<dbReference type="Gene3D" id="3.20.20.220">
    <property type="match status" value="1"/>
</dbReference>
<dbReference type="InterPro" id="IPR002872">
    <property type="entry name" value="Proline_DH_dom"/>
</dbReference>
<evidence type="ECO:0000256" key="5">
    <source>
        <dbReference type="RuleBase" id="RU364054"/>
    </source>
</evidence>
<keyword evidence="5" id="KW-0274">FAD</keyword>
<dbReference type="EC" id="1.5.5.2" evidence="2 5"/>
<evidence type="ECO:0000256" key="2">
    <source>
        <dbReference type="ARBA" id="ARBA00012695"/>
    </source>
</evidence>
<dbReference type="Pfam" id="PF01619">
    <property type="entry name" value="Pro_dh"/>
    <property type="match status" value="1"/>
</dbReference>
<dbReference type="PANTHER" id="PTHR13914">
    <property type="entry name" value="PROLINE OXIDASE"/>
    <property type="match status" value="1"/>
</dbReference>
<comment type="cofactor">
    <cofactor evidence="5">
        <name>FAD</name>
        <dbReference type="ChEBI" id="CHEBI:57692"/>
    </cofactor>
</comment>
<feature type="domain" description="Proline dehydrogenase" evidence="6">
    <location>
        <begin position="176"/>
        <end position="543"/>
    </location>
</feature>
<evidence type="ECO:0000313" key="7">
    <source>
        <dbReference type="EMBL" id="KAJ3839315.1"/>
    </source>
</evidence>
<dbReference type="GO" id="GO:0010133">
    <property type="term" value="P:L-proline catabolic process to L-glutamate"/>
    <property type="evidence" value="ECO:0007669"/>
    <property type="project" value="TreeGrafter"/>
</dbReference>
<comment type="catalytic activity">
    <reaction evidence="5">
        <text>L-proline + a quinone = (S)-1-pyrroline-5-carboxylate + a quinol + H(+)</text>
        <dbReference type="Rhea" id="RHEA:23784"/>
        <dbReference type="ChEBI" id="CHEBI:15378"/>
        <dbReference type="ChEBI" id="CHEBI:17388"/>
        <dbReference type="ChEBI" id="CHEBI:24646"/>
        <dbReference type="ChEBI" id="CHEBI:60039"/>
        <dbReference type="ChEBI" id="CHEBI:132124"/>
        <dbReference type="EC" id="1.5.5.2"/>
    </reaction>
</comment>
<dbReference type="EMBL" id="MU806135">
    <property type="protein sequence ID" value="KAJ3839315.1"/>
    <property type="molecule type" value="Genomic_DNA"/>
</dbReference>
<comment type="caution">
    <text evidence="7">The sequence shown here is derived from an EMBL/GenBank/DDBJ whole genome shotgun (WGS) entry which is preliminary data.</text>
</comment>
<evidence type="ECO:0000259" key="6">
    <source>
        <dbReference type="Pfam" id="PF01619"/>
    </source>
</evidence>
<dbReference type="GO" id="GO:0004657">
    <property type="term" value="F:proline dehydrogenase activity"/>
    <property type="evidence" value="ECO:0007669"/>
    <property type="project" value="UniProtKB-EC"/>
</dbReference>
<keyword evidence="3 5" id="KW-0560">Oxidoreductase</keyword>
<gene>
    <name evidence="7" type="ORF">F5878DRAFT_535800</name>
</gene>
<protein>
    <recommendedName>
        <fullName evidence="2 5">Proline dehydrogenase</fullName>
        <ecNumber evidence="2 5">1.5.5.2</ecNumber>
    </recommendedName>
</protein>
<dbReference type="Proteomes" id="UP001163846">
    <property type="component" value="Unassembled WGS sequence"/>
</dbReference>
<proteinExistence type="inferred from homology"/>
<evidence type="ECO:0000256" key="3">
    <source>
        <dbReference type="ARBA" id="ARBA00023002"/>
    </source>
</evidence>
<reference evidence="7" key="1">
    <citation type="submission" date="2022-08" db="EMBL/GenBank/DDBJ databases">
        <authorList>
            <consortium name="DOE Joint Genome Institute"/>
            <person name="Min B."/>
            <person name="Riley R."/>
            <person name="Sierra-Patev S."/>
            <person name="Naranjo-Ortiz M."/>
            <person name="Looney B."/>
            <person name="Konkel Z."/>
            <person name="Slot J.C."/>
            <person name="Sakamoto Y."/>
            <person name="Steenwyk J.L."/>
            <person name="Rokas A."/>
            <person name="Carro J."/>
            <person name="Camarero S."/>
            <person name="Ferreira P."/>
            <person name="Molpeceres G."/>
            <person name="Ruiz-Duenas F.J."/>
            <person name="Serrano A."/>
            <person name="Henrissat B."/>
            <person name="Drula E."/>
            <person name="Hughes K.W."/>
            <person name="Mata J.L."/>
            <person name="Ishikawa N.K."/>
            <person name="Vargas-Isla R."/>
            <person name="Ushijima S."/>
            <person name="Smith C.A."/>
            <person name="Ahrendt S."/>
            <person name="Andreopoulos W."/>
            <person name="He G."/>
            <person name="Labutti K."/>
            <person name="Lipzen A."/>
            <person name="Ng V."/>
            <person name="Sandor L."/>
            <person name="Barry K."/>
            <person name="Martinez A.T."/>
            <person name="Xiao Y."/>
            <person name="Gibbons J.G."/>
            <person name="Terashima K."/>
            <person name="Hibbett D.S."/>
            <person name="Grigoriev I.V."/>
        </authorList>
    </citation>
    <scope>NUCLEOTIDE SEQUENCE</scope>
    <source>
        <strain evidence="7">TFB9207</strain>
    </source>
</reference>
<comment type="function">
    <text evidence="5">Converts proline to delta-1-pyrroline-5-carboxylate.</text>
</comment>
<dbReference type="SUPFAM" id="SSF51730">
    <property type="entry name" value="FAD-linked oxidoreductase"/>
    <property type="match status" value="1"/>
</dbReference>
<sequence length="566" mass="62657">MLARRVTRYISTHAATPPPAVTFQSTSRRYSTGKPVQTRLSHSKLLSGGIVVTSVLGLGYFALHRRDDSKGDVTKPRTHLSTLIRTYCVFAMCSMPALVDKSPAILDVLTSIPLGVKQLTYTFVRHTFFNQFVGGDTAQDCVPLLERLSAENKGGVLVYSVEVGQASTTETPQEARARAKGIVRQTIQTIDVVADTMDARAEPADRHRNHWIAIKLTGMVPRTQSLINLSRHLTKARQSAHPSQIPFPGCPTPSELDFLIQGSSVPSMGSTLSAQDISDLRELYADLEHICSHCQKRGVKILIDAEHSWFEPAIDAMGLSLMQKFNSLSNTSRSSPLPLVYVTFQAYLRRNKEYLIQSLEDAHAGNFSLGIKLVRGAYQMLELQQHELALKGNTQTSLSISPESKPPTWDTKPETDQCYNDCVRILLSALHKDILDSRNPHIGIMFGTHNSDSCELILDKLVEFGLAEKSSEATGAGVTKIPREVSERMTIAQLYGMSDALGESLIERTQTETPLVVKYVPYGALSEVMPYLSRRAIENKSVLGEGKAVAERKRAGEEIWRLFFNN</sequence>
<organism evidence="7 8">
    <name type="scientific">Lentinula raphanica</name>
    <dbReference type="NCBI Taxonomy" id="153919"/>
    <lineage>
        <taxon>Eukaryota</taxon>
        <taxon>Fungi</taxon>
        <taxon>Dikarya</taxon>
        <taxon>Basidiomycota</taxon>
        <taxon>Agaricomycotina</taxon>
        <taxon>Agaricomycetes</taxon>
        <taxon>Agaricomycetidae</taxon>
        <taxon>Agaricales</taxon>
        <taxon>Marasmiineae</taxon>
        <taxon>Omphalotaceae</taxon>
        <taxon>Lentinula</taxon>
    </lineage>
</organism>
<dbReference type="GO" id="GO:0005739">
    <property type="term" value="C:mitochondrion"/>
    <property type="evidence" value="ECO:0007669"/>
    <property type="project" value="TreeGrafter"/>
</dbReference>
<keyword evidence="8" id="KW-1185">Reference proteome</keyword>
<dbReference type="PANTHER" id="PTHR13914:SF0">
    <property type="entry name" value="PROLINE DEHYDROGENASE 1, MITOCHONDRIAL"/>
    <property type="match status" value="1"/>
</dbReference>
<accession>A0AA38PAI4</accession>
<name>A0AA38PAI4_9AGAR</name>